<accession>A0A096AA24</accession>
<dbReference type="InterPro" id="IPR013766">
    <property type="entry name" value="Thioredoxin_domain"/>
</dbReference>
<dbReference type="OrthoDB" id="195735at2"/>
<dbReference type="Gene3D" id="3.40.30.10">
    <property type="entry name" value="Glutaredoxin"/>
    <property type="match status" value="1"/>
</dbReference>
<dbReference type="RefSeq" id="WP_036868488.1">
    <property type="nucleotide sequence ID" value="NZ_JRNQ01000095.1"/>
</dbReference>
<name>A0A096AA24_9BACT</name>
<dbReference type="EMBL" id="JRNQ01000095">
    <property type="protein sequence ID" value="KGF43381.1"/>
    <property type="molecule type" value="Genomic_DNA"/>
</dbReference>
<dbReference type="SUPFAM" id="SSF52833">
    <property type="entry name" value="Thioredoxin-like"/>
    <property type="match status" value="1"/>
</dbReference>
<protein>
    <submittedName>
        <fullName evidence="3">Thioredoxin</fullName>
    </submittedName>
</protein>
<feature type="chain" id="PRO_5001915099" evidence="1">
    <location>
        <begin position="21"/>
        <end position="161"/>
    </location>
</feature>
<evidence type="ECO:0000313" key="4">
    <source>
        <dbReference type="Proteomes" id="UP000029525"/>
    </source>
</evidence>
<evidence type="ECO:0000259" key="2">
    <source>
        <dbReference type="PROSITE" id="PS51352"/>
    </source>
</evidence>
<proteinExistence type="predicted"/>
<gene>
    <name evidence="3" type="ORF">HMPREF0647_10290</name>
</gene>
<evidence type="ECO:0000313" key="3">
    <source>
        <dbReference type="EMBL" id="KGF43381.1"/>
    </source>
</evidence>
<feature type="domain" description="Thioredoxin" evidence="2">
    <location>
        <begin position="16"/>
        <end position="153"/>
    </location>
</feature>
<evidence type="ECO:0000256" key="1">
    <source>
        <dbReference type="SAM" id="SignalP"/>
    </source>
</evidence>
<sequence>MKKQVLLLLMTVIFALNIHAQLPKVYNENINQMTQIDEAISKAKQANKFVVCQLGGNWCPWCLRFADFITKDAAISKIIADNYVYIHVNYHPRKSAPEGMLKRLGYPQRFGFPVFVILNGDGKVVHIQDSSLLEEGQGYSPKKVLSFFKHWTPNAVAGKAE</sequence>
<dbReference type="PROSITE" id="PS51352">
    <property type="entry name" value="THIOREDOXIN_2"/>
    <property type="match status" value="1"/>
</dbReference>
<dbReference type="Pfam" id="PF13899">
    <property type="entry name" value="Thioredoxin_7"/>
    <property type="match status" value="1"/>
</dbReference>
<comment type="caution">
    <text evidence="3">The sequence shown here is derived from an EMBL/GenBank/DDBJ whole genome shotgun (WGS) entry which is preliminary data.</text>
</comment>
<keyword evidence="1" id="KW-0732">Signal</keyword>
<reference evidence="3 4" key="1">
    <citation type="submission" date="2014-07" db="EMBL/GenBank/DDBJ databases">
        <authorList>
            <person name="McCorrison J."/>
            <person name="Sanka R."/>
            <person name="Torralba M."/>
            <person name="Gillis M."/>
            <person name="Haft D.H."/>
            <person name="Methe B."/>
            <person name="Sutton G."/>
            <person name="Nelson K.E."/>
        </authorList>
    </citation>
    <scope>NUCLEOTIDE SEQUENCE [LARGE SCALE GENOMIC DNA]</scope>
    <source>
        <strain evidence="3 4">DNF00320</strain>
    </source>
</reference>
<dbReference type="AlphaFoldDB" id="A0A096AA24"/>
<organism evidence="3 4">
    <name type="scientific">Prevotella bivia DNF00320</name>
    <dbReference type="NCBI Taxonomy" id="1401068"/>
    <lineage>
        <taxon>Bacteria</taxon>
        <taxon>Pseudomonadati</taxon>
        <taxon>Bacteroidota</taxon>
        <taxon>Bacteroidia</taxon>
        <taxon>Bacteroidales</taxon>
        <taxon>Prevotellaceae</taxon>
        <taxon>Prevotella</taxon>
    </lineage>
</organism>
<dbReference type="Proteomes" id="UP000029525">
    <property type="component" value="Unassembled WGS sequence"/>
</dbReference>
<feature type="signal peptide" evidence="1">
    <location>
        <begin position="1"/>
        <end position="20"/>
    </location>
</feature>
<dbReference type="InterPro" id="IPR036249">
    <property type="entry name" value="Thioredoxin-like_sf"/>
</dbReference>